<keyword evidence="2" id="KW-1185">Reference proteome</keyword>
<reference evidence="1 2" key="1">
    <citation type="journal article" date="2013" name="Environ. Microbiol.">
        <title>Genome analysis of Chitinivibrio alkaliphilus gen. nov., sp. nov., a novel extremely haloalkaliphilic anaerobic chitinolytic bacterium from the candidate phylum Termite Group 3.</title>
        <authorList>
            <person name="Sorokin D.Y."/>
            <person name="Gumerov V.M."/>
            <person name="Rakitin A.L."/>
            <person name="Beletsky A.V."/>
            <person name="Damste J.S."/>
            <person name="Muyzer G."/>
            <person name="Mardanov A.V."/>
            <person name="Ravin N.V."/>
        </authorList>
    </citation>
    <scope>NUCLEOTIDE SEQUENCE [LARGE SCALE GENOMIC DNA]</scope>
    <source>
        <strain evidence="1 2">ACht1</strain>
    </source>
</reference>
<sequence length="122" mass="13136">MRGTGKEHFETVTYGVHDGASMRASNTYITELDGVELPIPLSRHMIVSRHLDAPGVLLILLSALFSKGVNITDLQLAKRGTTGYALLGIDSAPSDLPALLKTLGPTYYEARLLSLAPEVDTE</sequence>
<dbReference type="Proteomes" id="UP000017148">
    <property type="component" value="Unassembled WGS sequence"/>
</dbReference>
<evidence type="ECO:0008006" key="3">
    <source>
        <dbReference type="Google" id="ProtNLM"/>
    </source>
</evidence>
<dbReference type="Gene3D" id="3.30.70.260">
    <property type="match status" value="1"/>
</dbReference>
<accession>U7D5U9</accession>
<gene>
    <name evidence="1" type="ORF">CALK_1089</name>
</gene>
<organism evidence="1 2">
    <name type="scientific">Chitinivibrio alkaliphilus ACht1</name>
    <dbReference type="NCBI Taxonomy" id="1313304"/>
    <lineage>
        <taxon>Bacteria</taxon>
        <taxon>Pseudomonadati</taxon>
        <taxon>Fibrobacterota</taxon>
        <taxon>Chitinivibrionia</taxon>
        <taxon>Chitinivibrionales</taxon>
        <taxon>Chitinivibrionaceae</taxon>
        <taxon>Chitinivibrio</taxon>
    </lineage>
</organism>
<dbReference type="AlphaFoldDB" id="U7D5U9"/>
<comment type="caution">
    <text evidence="1">The sequence shown here is derived from an EMBL/GenBank/DDBJ whole genome shotgun (WGS) entry which is preliminary data.</text>
</comment>
<name>U7D5U9_9BACT</name>
<protein>
    <recommendedName>
        <fullName evidence="3">ACT domain-containing protein</fullName>
    </recommendedName>
</protein>
<proteinExistence type="predicted"/>
<evidence type="ECO:0000313" key="2">
    <source>
        <dbReference type="Proteomes" id="UP000017148"/>
    </source>
</evidence>
<dbReference type="InterPro" id="IPR045865">
    <property type="entry name" value="ACT-like_dom_sf"/>
</dbReference>
<dbReference type="SUPFAM" id="SSF55021">
    <property type="entry name" value="ACT-like"/>
    <property type="match status" value="1"/>
</dbReference>
<evidence type="ECO:0000313" key="1">
    <source>
        <dbReference type="EMBL" id="ERP31874.1"/>
    </source>
</evidence>
<dbReference type="EMBL" id="ASJR01000008">
    <property type="protein sequence ID" value="ERP31874.1"/>
    <property type="molecule type" value="Genomic_DNA"/>
</dbReference>
<dbReference type="STRING" id="1313304.CALK_1089"/>